<dbReference type="Pfam" id="PF00622">
    <property type="entry name" value="SPRY"/>
    <property type="match status" value="1"/>
</dbReference>
<dbReference type="AlphaFoldDB" id="A0A9N9GBI7"/>
<dbReference type="InterPro" id="IPR050618">
    <property type="entry name" value="Ubq-SigPath_Reg"/>
</dbReference>
<dbReference type="InterPro" id="IPR043136">
    <property type="entry name" value="B30.2/SPRY_sf"/>
</dbReference>
<evidence type="ECO:0000313" key="3">
    <source>
        <dbReference type="Proteomes" id="UP000789759"/>
    </source>
</evidence>
<dbReference type="InterPro" id="IPR013320">
    <property type="entry name" value="ConA-like_dom_sf"/>
</dbReference>
<feature type="domain" description="B30.2/SPRY" evidence="1">
    <location>
        <begin position="1"/>
        <end position="188"/>
    </location>
</feature>
<accession>A0A9N9GBI7</accession>
<dbReference type="Proteomes" id="UP000789759">
    <property type="component" value="Unassembled WGS sequence"/>
</dbReference>
<protein>
    <submittedName>
        <fullName evidence="2">3872_t:CDS:1</fullName>
    </submittedName>
</protein>
<dbReference type="OrthoDB" id="25503at2759"/>
<dbReference type="PROSITE" id="PS50188">
    <property type="entry name" value="B302_SPRY"/>
    <property type="match status" value="1"/>
</dbReference>
<dbReference type="Gene3D" id="2.60.120.920">
    <property type="match status" value="1"/>
</dbReference>
<dbReference type="InterPro" id="IPR003877">
    <property type="entry name" value="SPRY_dom"/>
</dbReference>
<keyword evidence="3" id="KW-1185">Reference proteome</keyword>
<name>A0A9N9GBI7_9GLOM</name>
<evidence type="ECO:0000259" key="1">
    <source>
        <dbReference type="PROSITE" id="PS50188"/>
    </source>
</evidence>
<dbReference type="EMBL" id="CAJVQA010004070">
    <property type="protein sequence ID" value="CAG8590498.1"/>
    <property type="molecule type" value="Genomic_DNA"/>
</dbReference>
<evidence type="ECO:0000313" key="2">
    <source>
        <dbReference type="EMBL" id="CAG8590498.1"/>
    </source>
</evidence>
<dbReference type="CDD" id="cd12885">
    <property type="entry name" value="SPRY_RanBP_like"/>
    <property type="match status" value="1"/>
</dbReference>
<dbReference type="InterPro" id="IPR001870">
    <property type="entry name" value="B30.2/SPRY"/>
</dbReference>
<dbReference type="SUPFAM" id="SSF49899">
    <property type="entry name" value="Concanavalin A-like lectins/glucanases"/>
    <property type="match status" value="1"/>
</dbReference>
<proteinExistence type="predicted"/>
<sequence length="225" mass="25550">MPNIRNENSLPFIPLYLRNSPSHIYNRIADKKILLPTKFNKKDRARGVRVLDNGLSILHTANHPIPYEAGIYYFEINLLNEPASIGVARKSFSLERHTGWEFKSIGYHGDDGLIYCEGGFGNLYGPPFSAGDTIGCCLNYDDRIVFFTKNGVNLGIASANIFAGELYPIVGMETSHSQVEINFGFRPFKFNIEFYAKTIFQQNKLFTFDGPDKDPTDEYEDSDYF</sequence>
<dbReference type="PANTHER" id="PTHR12864">
    <property type="entry name" value="RAN BINDING PROTEIN 9-RELATED"/>
    <property type="match status" value="1"/>
</dbReference>
<dbReference type="SMART" id="SM00449">
    <property type="entry name" value="SPRY"/>
    <property type="match status" value="1"/>
</dbReference>
<reference evidence="2" key="1">
    <citation type="submission" date="2021-06" db="EMBL/GenBank/DDBJ databases">
        <authorList>
            <person name="Kallberg Y."/>
            <person name="Tangrot J."/>
            <person name="Rosling A."/>
        </authorList>
    </citation>
    <scope>NUCLEOTIDE SEQUENCE</scope>
    <source>
        <strain evidence="2">FL966</strain>
    </source>
</reference>
<organism evidence="2 3">
    <name type="scientific">Cetraspora pellucida</name>
    <dbReference type="NCBI Taxonomy" id="1433469"/>
    <lineage>
        <taxon>Eukaryota</taxon>
        <taxon>Fungi</taxon>
        <taxon>Fungi incertae sedis</taxon>
        <taxon>Mucoromycota</taxon>
        <taxon>Glomeromycotina</taxon>
        <taxon>Glomeromycetes</taxon>
        <taxon>Diversisporales</taxon>
        <taxon>Gigasporaceae</taxon>
        <taxon>Cetraspora</taxon>
    </lineage>
</organism>
<gene>
    <name evidence="2" type="ORF">CPELLU_LOCUS6506</name>
</gene>
<dbReference type="InterPro" id="IPR044736">
    <property type="entry name" value="Gid1/RanBPM/SPLA_SPRY"/>
</dbReference>
<comment type="caution">
    <text evidence="2">The sequence shown here is derived from an EMBL/GenBank/DDBJ whole genome shotgun (WGS) entry which is preliminary data.</text>
</comment>